<sequence>MSILLKANMMASDADKITDDELIAQVSTVMVAGLDTTSNGMSRMLYLLAQNQDAQERLRAELLGAQGHGVDNATGPRIPHDELLKLPFFDAVFRESLRLYPPAAFMLRVAAEDIVVPLTWPVRGKDGSMMTEIPVPKGTHLVPNLRACNMNKALWGEDVLEWRPERWMEELPKELYEAHVPGIYSNLMTFSAGGRACLGFKFAELEMKIVLSVLLTTFKFELTDKPITWNFSIIEYPTMGDRSTKPELLLKVTPL</sequence>
<organism evidence="11 12">
    <name type="scientific">Lentinus tigrinus ALCF2SS1-6</name>
    <dbReference type="NCBI Taxonomy" id="1328759"/>
    <lineage>
        <taxon>Eukaryota</taxon>
        <taxon>Fungi</taxon>
        <taxon>Dikarya</taxon>
        <taxon>Basidiomycota</taxon>
        <taxon>Agaricomycotina</taxon>
        <taxon>Agaricomycetes</taxon>
        <taxon>Polyporales</taxon>
        <taxon>Polyporaceae</taxon>
        <taxon>Lentinus</taxon>
    </lineage>
</organism>
<keyword evidence="6 10" id="KW-0560">Oxidoreductase</keyword>
<evidence type="ECO:0000313" key="11">
    <source>
        <dbReference type="EMBL" id="RPD60605.1"/>
    </source>
</evidence>
<comment type="cofactor">
    <cofactor evidence="1 9">
        <name>heme</name>
        <dbReference type="ChEBI" id="CHEBI:30413"/>
    </cofactor>
</comment>
<evidence type="ECO:0000256" key="3">
    <source>
        <dbReference type="ARBA" id="ARBA00010617"/>
    </source>
</evidence>
<dbReference type="Pfam" id="PF00067">
    <property type="entry name" value="p450"/>
    <property type="match status" value="1"/>
</dbReference>
<dbReference type="Gene3D" id="1.10.630.10">
    <property type="entry name" value="Cytochrome P450"/>
    <property type="match status" value="1"/>
</dbReference>
<dbReference type="PANTHER" id="PTHR24305">
    <property type="entry name" value="CYTOCHROME P450"/>
    <property type="match status" value="1"/>
</dbReference>
<dbReference type="AlphaFoldDB" id="A0A5C2S9R7"/>
<evidence type="ECO:0000256" key="7">
    <source>
        <dbReference type="ARBA" id="ARBA00023004"/>
    </source>
</evidence>
<dbReference type="PRINTS" id="PR00463">
    <property type="entry name" value="EP450I"/>
</dbReference>
<evidence type="ECO:0000313" key="12">
    <source>
        <dbReference type="Proteomes" id="UP000313359"/>
    </source>
</evidence>
<keyword evidence="5 9" id="KW-0479">Metal-binding</keyword>
<dbReference type="InterPro" id="IPR036396">
    <property type="entry name" value="Cyt_P450_sf"/>
</dbReference>
<dbReference type="PRINTS" id="PR00385">
    <property type="entry name" value="P450"/>
</dbReference>
<dbReference type="InterPro" id="IPR002401">
    <property type="entry name" value="Cyt_P450_E_grp-I"/>
</dbReference>
<keyword evidence="7 9" id="KW-0408">Iron</keyword>
<dbReference type="InterPro" id="IPR001128">
    <property type="entry name" value="Cyt_P450"/>
</dbReference>
<dbReference type="GO" id="GO:0005506">
    <property type="term" value="F:iron ion binding"/>
    <property type="evidence" value="ECO:0007669"/>
    <property type="project" value="InterPro"/>
</dbReference>
<dbReference type="PROSITE" id="PS00086">
    <property type="entry name" value="CYTOCHROME_P450"/>
    <property type="match status" value="1"/>
</dbReference>
<accession>A0A5C2S9R7</accession>
<evidence type="ECO:0000256" key="5">
    <source>
        <dbReference type="ARBA" id="ARBA00022723"/>
    </source>
</evidence>
<keyword evidence="12" id="KW-1185">Reference proteome</keyword>
<protein>
    <submittedName>
        <fullName evidence="11">Cytochrome P450</fullName>
    </submittedName>
</protein>
<dbReference type="OrthoDB" id="1470350at2759"/>
<dbReference type="PANTHER" id="PTHR24305:SF166">
    <property type="entry name" value="CYTOCHROME P450 12A4, MITOCHONDRIAL-RELATED"/>
    <property type="match status" value="1"/>
</dbReference>
<dbReference type="SUPFAM" id="SSF48264">
    <property type="entry name" value="Cytochrome P450"/>
    <property type="match status" value="1"/>
</dbReference>
<dbReference type="STRING" id="1328759.A0A5C2S9R7"/>
<dbReference type="InterPro" id="IPR050121">
    <property type="entry name" value="Cytochrome_P450_monoxygenase"/>
</dbReference>
<dbReference type="InterPro" id="IPR017972">
    <property type="entry name" value="Cyt_P450_CS"/>
</dbReference>
<proteinExistence type="inferred from homology"/>
<keyword evidence="8 10" id="KW-0503">Monooxygenase</keyword>
<evidence type="ECO:0000256" key="10">
    <source>
        <dbReference type="RuleBase" id="RU000461"/>
    </source>
</evidence>
<evidence type="ECO:0000256" key="2">
    <source>
        <dbReference type="ARBA" id="ARBA00005179"/>
    </source>
</evidence>
<evidence type="ECO:0000256" key="8">
    <source>
        <dbReference type="ARBA" id="ARBA00023033"/>
    </source>
</evidence>
<keyword evidence="4 9" id="KW-0349">Heme</keyword>
<reference evidence="11" key="1">
    <citation type="journal article" date="2018" name="Genome Biol. Evol.">
        <title>Genomics and development of Lentinus tigrinus, a white-rot wood-decaying mushroom with dimorphic fruiting bodies.</title>
        <authorList>
            <person name="Wu B."/>
            <person name="Xu Z."/>
            <person name="Knudson A."/>
            <person name="Carlson A."/>
            <person name="Chen N."/>
            <person name="Kovaka S."/>
            <person name="LaButti K."/>
            <person name="Lipzen A."/>
            <person name="Pennachio C."/>
            <person name="Riley R."/>
            <person name="Schakwitz W."/>
            <person name="Umezawa K."/>
            <person name="Ohm R.A."/>
            <person name="Grigoriev I.V."/>
            <person name="Nagy L.G."/>
            <person name="Gibbons J."/>
            <person name="Hibbett D."/>
        </authorList>
    </citation>
    <scope>NUCLEOTIDE SEQUENCE [LARGE SCALE GENOMIC DNA]</scope>
    <source>
        <strain evidence="11">ALCF2SS1-6</strain>
    </source>
</reference>
<feature type="binding site" description="axial binding residue" evidence="9">
    <location>
        <position position="197"/>
    </location>
    <ligand>
        <name>heme</name>
        <dbReference type="ChEBI" id="CHEBI:30413"/>
    </ligand>
    <ligandPart>
        <name>Fe</name>
        <dbReference type="ChEBI" id="CHEBI:18248"/>
    </ligandPart>
</feature>
<dbReference type="EMBL" id="ML122265">
    <property type="protein sequence ID" value="RPD60605.1"/>
    <property type="molecule type" value="Genomic_DNA"/>
</dbReference>
<name>A0A5C2S9R7_9APHY</name>
<evidence type="ECO:0000256" key="1">
    <source>
        <dbReference type="ARBA" id="ARBA00001971"/>
    </source>
</evidence>
<dbReference type="GO" id="GO:0004497">
    <property type="term" value="F:monooxygenase activity"/>
    <property type="evidence" value="ECO:0007669"/>
    <property type="project" value="UniProtKB-KW"/>
</dbReference>
<dbReference type="GO" id="GO:0016705">
    <property type="term" value="F:oxidoreductase activity, acting on paired donors, with incorporation or reduction of molecular oxygen"/>
    <property type="evidence" value="ECO:0007669"/>
    <property type="project" value="InterPro"/>
</dbReference>
<dbReference type="Proteomes" id="UP000313359">
    <property type="component" value="Unassembled WGS sequence"/>
</dbReference>
<dbReference type="GO" id="GO:0020037">
    <property type="term" value="F:heme binding"/>
    <property type="evidence" value="ECO:0007669"/>
    <property type="project" value="InterPro"/>
</dbReference>
<comment type="pathway">
    <text evidence="2">Secondary metabolite biosynthesis.</text>
</comment>
<evidence type="ECO:0000256" key="4">
    <source>
        <dbReference type="ARBA" id="ARBA00022617"/>
    </source>
</evidence>
<gene>
    <name evidence="11" type="ORF">L227DRAFT_611142</name>
</gene>
<comment type="similarity">
    <text evidence="3 10">Belongs to the cytochrome P450 family.</text>
</comment>
<evidence type="ECO:0000256" key="9">
    <source>
        <dbReference type="PIRSR" id="PIRSR602401-1"/>
    </source>
</evidence>
<evidence type="ECO:0000256" key="6">
    <source>
        <dbReference type="ARBA" id="ARBA00023002"/>
    </source>
</evidence>